<accession>A0A8T2TK27</accession>
<reference evidence="1" key="1">
    <citation type="submission" date="2021-08" db="EMBL/GenBank/DDBJ databases">
        <title>WGS assembly of Ceratopteris richardii.</title>
        <authorList>
            <person name="Marchant D.B."/>
            <person name="Chen G."/>
            <person name="Jenkins J."/>
            <person name="Shu S."/>
            <person name="Leebens-Mack J."/>
            <person name="Grimwood J."/>
            <person name="Schmutz J."/>
            <person name="Soltis P."/>
            <person name="Soltis D."/>
            <person name="Chen Z.-H."/>
        </authorList>
    </citation>
    <scope>NUCLEOTIDE SEQUENCE</scope>
    <source>
        <strain evidence="1">Whitten #5841</strain>
        <tissue evidence="1">Leaf</tissue>
    </source>
</reference>
<dbReference type="OrthoDB" id="1164111at2759"/>
<dbReference type="GO" id="GO:0003676">
    <property type="term" value="F:nucleic acid binding"/>
    <property type="evidence" value="ECO:0007669"/>
    <property type="project" value="InterPro"/>
</dbReference>
<comment type="caution">
    <text evidence="1">The sequence shown here is derived from an EMBL/GenBank/DDBJ whole genome shotgun (WGS) entry which is preliminary data.</text>
</comment>
<name>A0A8T2TK27_CERRI</name>
<dbReference type="GO" id="GO:0004535">
    <property type="term" value="F:poly(A)-specific ribonuclease activity"/>
    <property type="evidence" value="ECO:0007669"/>
    <property type="project" value="InterPro"/>
</dbReference>
<dbReference type="InterPro" id="IPR012337">
    <property type="entry name" value="RNaseH-like_sf"/>
</dbReference>
<evidence type="ECO:0000313" key="1">
    <source>
        <dbReference type="EMBL" id="KAH7420979.1"/>
    </source>
</evidence>
<dbReference type="Gene3D" id="3.30.420.10">
    <property type="entry name" value="Ribonuclease H-like superfamily/Ribonuclease H"/>
    <property type="match status" value="1"/>
</dbReference>
<dbReference type="PANTHER" id="PTHR10797">
    <property type="entry name" value="CCR4-NOT TRANSCRIPTION COMPLEX SUBUNIT"/>
    <property type="match status" value="1"/>
</dbReference>
<dbReference type="InterPro" id="IPR039637">
    <property type="entry name" value="CNOT7/CNOT8/Pop2"/>
</dbReference>
<dbReference type="Proteomes" id="UP000825935">
    <property type="component" value="Chromosome 13"/>
</dbReference>
<evidence type="ECO:0000313" key="2">
    <source>
        <dbReference type="Proteomes" id="UP000825935"/>
    </source>
</evidence>
<sequence>MNSIVSVVGEAIQTCVANLKSLITKKGKTIRQIEAQVLHSRHSFRVPWKLQKESTYRALKANVDMMKLIQVGITLIDNREQRPMIDGAYCIWQFNLRNFDLRTDGYVKSSIELVRNSGIDFERNRRDGLASRTLGSLLRKHGLVFNPRIRYVCYQGDYDFTYLHKAVTGDQRLPSTLAEYAHSKAGMFGPIFDVRCVELQYFQTMYGLQKFSDSLGVKRISGTSHQAGSDSLLTASTYEALKSRFSSNTNQHYSETILGHWRFPCAMPKFFIPRRQVLFIY</sequence>
<dbReference type="InterPro" id="IPR036397">
    <property type="entry name" value="RNaseH_sf"/>
</dbReference>
<dbReference type="GO" id="GO:0030014">
    <property type="term" value="C:CCR4-NOT complex"/>
    <property type="evidence" value="ECO:0007669"/>
    <property type="project" value="InterPro"/>
</dbReference>
<proteinExistence type="predicted"/>
<organism evidence="1 2">
    <name type="scientific">Ceratopteris richardii</name>
    <name type="common">Triangle waterfern</name>
    <dbReference type="NCBI Taxonomy" id="49495"/>
    <lineage>
        <taxon>Eukaryota</taxon>
        <taxon>Viridiplantae</taxon>
        <taxon>Streptophyta</taxon>
        <taxon>Embryophyta</taxon>
        <taxon>Tracheophyta</taxon>
        <taxon>Polypodiopsida</taxon>
        <taxon>Polypodiidae</taxon>
        <taxon>Polypodiales</taxon>
        <taxon>Pteridineae</taxon>
        <taxon>Pteridaceae</taxon>
        <taxon>Parkerioideae</taxon>
        <taxon>Ceratopteris</taxon>
    </lineage>
</organism>
<dbReference type="OMA" id="CARKRYH"/>
<dbReference type="SUPFAM" id="SSF53098">
    <property type="entry name" value="Ribonuclease H-like"/>
    <property type="match status" value="1"/>
</dbReference>
<dbReference type="AlphaFoldDB" id="A0A8T2TK27"/>
<protein>
    <submittedName>
        <fullName evidence="1">Uncharacterized protein</fullName>
    </submittedName>
</protein>
<keyword evidence="2" id="KW-1185">Reference proteome</keyword>
<dbReference type="EMBL" id="CM035418">
    <property type="protein sequence ID" value="KAH7420979.1"/>
    <property type="molecule type" value="Genomic_DNA"/>
</dbReference>
<gene>
    <name evidence="1" type="ORF">KP509_13G034200</name>
</gene>